<keyword evidence="3" id="KW-1133">Transmembrane helix</keyword>
<dbReference type="RefSeq" id="WP_141319239.1">
    <property type="nucleotide sequence ID" value="NZ_BJOC01000019.1"/>
</dbReference>
<evidence type="ECO:0000259" key="6">
    <source>
        <dbReference type="Pfam" id="PF04357"/>
    </source>
</evidence>
<name>A0A4Y4F1E3_9GAMM</name>
<accession>A0A4Y4F1E3</accession>
<evidence type="ECO:0000256" key="3">
    <source>
        <dbReference type="ARBA" id="ARBA00022989"/>
    </source>
</evidence>
<dbReference type="PANTHER" id="PTHR36985:SF1">
    <property type="entry name" value="TRANSLOCATION AND ASSEMBLY MODULE SUBUNIT TAMB"/>
    <property type="match status" value="1"/>
</dbReference>
<organism evidence="7 8">
    <name type="scientific">Halomonas halmophila</name>
    <dbReference type="NCBI Taxonomy" id="252"/>
    <lineage>
        <taxon>Bacteria</taxon>
        <taxon>Pseudomonadati</taxon>
        <taxon>Pseudomonadota</taxon>
        <taxon>Gammaproteobacteria</taxon>
        <taxon>Oceanospirillales</taxon>
        <taxon>Halomonadaceae</taxon>
        <taxon>Halomonas</taxon>
    </lineage>
</organism>
<gene>
    <name evidence="7" type="ORF">HHA01_14420</name>
</gene>
<evidence type="ECO:0000313" key="7">
    <source>
        <dbReference type="EMBL" id="GED22465.1"/>
    </source>
</evidence>
<dbReference type="InterPro" id="IPR007452">
    <property type="entry name" value="TamB_C"/>
</dbReference>
<keyword evidence="8" id="KW-1185">Reference proteome</keyword>
<comment type="subcellular location">
    <subcellularLocation>
        <location evidence="1">Membrane</location>
        <topology evidence="1">Single-pass membrane protein</topology>
    </subcellularLocation>
</comment>
<dbReference type="PANTHER" id="PTHR36985">
    <property type="entry name" value="TRANSLOCATION AND ASSEMBLY MODULE SUBUNIT TAMB"/>
    <property type="match status" value="1"/>
</dbReference>
<evidence type="ECO:0000256" key="5">
    <source>
        <dbReference type="SAM" id="MobiDB-lite"/>
    </source>
</evidence>
<dbReference type="GO" id="GO:0009306">
    <property type="term" value="P:protein secretion"/>
    <property type="evidence" value="ECO:0007669"/>
    <property type="project" value="InterPro"/>
</dbReference>
<evidence type="ECO:0000313" key="8">
    <source>
        <dbReference type="Proteomes" id="UP000319812"/>
    </source>
</evidence>
<dbReference type="GO" id="GO:0097347">
    <property type="term" value="C:TAM protein secretion complex"/>
    <property type="evidence" value="ECO:0007669"/>
    <property type="project" value="TreeGrafter"/>
</dbReference>
<comment type="caution">
    <text evidence="7">The sequence shown here is derived from an EMBL/GenBank/DDBJ whole genome shotgun (WGS) entry which is preliminary data.</text>
</comment>
<proteinExistence type="predicted"/>
<keyword evidence="2" id="KW-0812">Transmembrane</keyword>
<feature type="domain" description="Translocation and assembly module TamB C-terminal" evidence="6">
    <location>
        <begin position="993"/>
        <end position="1342"/>
    </location>
</feature>
<feature type="compositionally biased region" description="Polar residues" evidence="5">
    <location>
        <begin position="399"/>
        <end position="426"/>
    </location>
</feature>
<dbReference type="Pfam" id="PF04357">
    <property type="entry name" value="TamB"/>
    <property type="match status" value="1"/>
</dbReference>
<feature type="region of interest" description="Disordered" evidence="5">
    <location>
        <begin position="385"/>
        <end position="438"/>
    </location>
</feature>
<protein>
    <submittedName>
        <fullName evidence="7">Translocation/assembly module TamB</fullName>
    </submittedName>
</protein>
<evidence type="ECO:0000256" key="2">
    <source>
        <dbReference type="ARBA" id="ARBA00022692"/>
    </source>
</evidence>
<keyword evidence="4" id="KW-0472">Membrane</keyword>
<feature type="region of interest" description="Disordered" evidence="5">
    <location>
        <begin position="112"/>
        <end position="132"/>
    </location>
</feature>
<dbReference type="EMBL" id="BJOC01000019">
    <property type="protein sequence ID" value="GED22465.1"/>
    <property type="molecule type" value="Genomic_DNA"/>
</dbReference>
<dbReference type="OrthoDB" id="5555605at2"/>
<dbReference type="GO" id="GO:0005886">
    <property type="term" value="C:plasma membrane"/>
    <property type="evidence" value="ECO:0007669"/>
    <property type="project" value="InterPro"/>
</dbReference>
<evidence type="ECO:0000256" key="4">
    <source>
        <dbReference type="ARBA" id="ARBA00023136"/>
    </source>
</evidence>
<dbReference type="Proteomes" id="UP000319812">
    <property type="component" value="Unassembled WGS sequence"/>
</dbReference>
<reference evidence="7 8" key="1">
    <citation type="submission" date="2019-06" db="EMBL/GenBank/DDBJ databases">
        <title>Whole genome shotgun sequence of Halomonas halmophila NBRC 15537.</title>
        <authorList>
            <person name="Hosoyama A."/>
            <person name="Uohara A."/>
            <person name="Ohji S."/>
            <person name="Ichikawa N."/>
        </authorList>
    </citation>
    <scope>NUCLEOTIDE SEQUENCE [LARGE SCALE GENOMIC DNA]</scope>
    <source>
        <strain evidence="7 8">NBRC 15537</strain>
    </source>
</reference>
<evidence type="ECO:0000256" key="1">
    <source>
        <dbReference type="ARBA" id="ARBA00004167"/>
    </source>
</evidence>
<sequence length="1352" mass="143229">MRLRRLTWALTRLLLLIPLWLFGLLLLVLGLVLSPWGTGLLLDQGKRMGLYDFASVEGAPLDTLIVEELSLEAGPAQVAVQRLELAWAEDCLLDGRLCIDRLDVTGARIRLSASDAPPPEQQPTDGEGGMPGPIQLPFPIELRELALDDVAVRLADGTQLAWSSFSTGAVAQSDTLEFKPTRLDGLRLTLPLSVGNQLVLSEGEHEGPILTAAAIDATIAVNSPLPAEAAPEAAGMANQSLADKPRIELPDITLPINVEVPQLKVTDTAVEGAFAYHLEELLLSVTARGQDITIEPLRVASSAADARLQAKVTLSGDYPLNARLESDLYLPQRMPALDGERIELAVSGDMADLQIDLTTTGPIETRFSATLDALDPTLPFQASLQSPGLQWPLPGMQAATPSATPQADANTNNDQGESGTDASNADAQAAGTTEPWRVESLRLEAEGSLIDYRTRLSLAAQGPQVPRTRVKLSGRGDLAHFIWEPLALHMNDARVTSEGRIDWAEGLAVEASLALQDVNPEPFVEGLSGNLDGNADVSFRQDTDGWQVTVPALNIDGTLADYPLQLDAQLSGNSRMSWDIQTLDFRQGKNRLSANGTLSPERLNVTAELDMPALKSLYPKLGGALSGNLEASGSLEVPQLEMALDGRNLAFADNQLKDLSLEGNVAGLEDPRLDVTLNAKGLDAAGQVFDSVDLNLDGRLSQHRLTLGVSGPEEGLLSSLNLALQGGLDQQAQRYQGRLTPLEASTEYGELALDDALVVEADLASSAITAQPFCLRRREGGAVCLEEPLDASADNGNAVLTINELPMDLINDAMPAGWQMAGETQARVTAQWSRGGSAWQAAANLESNLDITGQDAYGQAWSVPGTDLSLELQADQTRADVNMALTLGDSGAISLDLGIDDPMGAGNLSGIFNVEDLRLNPYRPLVADIKTLEGALGGRIEIGGDRQQPRLDGNLELGGLQAVGLGLPLSVTDGRLNIDLNGDRALLDGFLASEKGRLEMEGSASWPSADAWQAGIELTGVEEPLQASLSGFGRLRLAPDLSISANPKRLRIRGDVGIPWARLEVGEVPASAQSASPDEVIVTREEVEARKAARATGESTAEAMTEAGMAMDMRITLSLGPDMRLSAYGLQTGLAGKLEVRQEGGPLQVFGNVNLVDGRFRAFGQDLIIREGILYFSGPPGKPLLDFEAIRNPDSTQGDVIAGIQVSGPASSPRLQIFSDPPMDESRALSYVLRGRAPDASGGADGALTSALIGLSLGQAGGAVGAIGEAFGIQDLQLDAAGSGEDSQVVVRGNLTDRLSVGYGVGVFSPIAELSLRYKLWRNLYVEAVSGASQAVDLIYTFSLPGDPPDLE</sequence>